<dbReference type="OrthoDB" id="10578176at2759"/>
<gene>
    <name evidence="1" type="ORF">PV06_05715</name>
</gene>
<evidence type="ECO:0000313" key="2">
    <source>
        <dbReference type="Proteomes" id="UP000053342"/>
    </source>
</evidence>
<dbReference type="RefSeq" id="XP_016262348.1">
    <property type="nucleotide sequence ID" value="XM_016406744.1"/>
</dbReference>
<dbReference type="Proteomes" id="UP000053342">
    <property type="component" value="Unassembled WGS sequence"/>
</dbReference>
<accession>A0A0D2BX94</accession>
<evidence type="ECO:0000313" key="1">
    <source>
        <dbReference type="EMBL" id="KIW42132.1"/>
    </source>
</evidence>
<keyword evidence="2" id="KW-1185">Reference proteome</keyword>
<dbReference type="GeneID" id="27357789"/>
<protein>
    <submittedName>
        <fullName evidence="1">Uncharacterized protein</fullName>
    </submittedName>
</protein>
<dbReference type="HOGENOM" id="CLU_1408775_0_0_1"/>
<organism evidence="1 2">
    <name type="scientific">Exophiala oligosperma</name>
    <dbReference type="NCBI Taxonomy" id="215243"/>
    <lineage>
        <taxon>Eukaryota</taxon>
        <taxon>Fungi</taxon>
        <taxon>Dikarya</taxon>
        <taxon>Ascomycota</taxon>
        <taxon>Pezizomycotina</taxon>
        <taxon>Eurotiomycetes</taxon>
        <taxon>Chaetothyriomycetidae</taxon>
        <taxon>Chaetothyriales</taxon>
        <taxon>Herpotrichiellaceae</taxon>
        <taxon>Exophiala</taxon>
    </lineage>
</organism>
<dbReference type="EMBL" id="KN847336">
    <property type="protein sequence ID" value="KIW42132.1"/>
    <property type="molecule type" value="Genomic_DNA"/>
</dbReference>
<dbReference type="VEuPathDB" id="FungiDB:PV06_05715"/>
<proteinExistence type="predicted"/>
<reference evidence="1 2" key="1">
    <citation type="submission" date="2015-01" db="EMBL/GenBank/DDBJ databases">
        <title>The Genome Sequence of Exophiala oligosperma CBS72588.</title>
        <authorList>
            <consortium name="The Broad Institute Genomics Platform"/>
            <person name="Cuomo C."/>
            <person name="de Hoog S."/>
            <person name="Gorbushina A."/>
            <person name="Stielow B."/>
            <person name="Teixiera M."/>
            <person name="Abouelleil A."/>
            <person name="Chapman S.B."/>
            <person name="Priest M."/>
            <person name="Young S.K."/>
            <person name="Wortman J."/>
            <person name="Nusbaum C."/>
            <person name="Birren B."/>
        </authorList>
    </citation>
    <scope>NUCLEOTIDE SEQUENCE [LARGE SCALE GENOMIC DNA]</scope>
    <source>
        <strain evidence="1 2">CBS 72588</strain>
    </source>
</reference>
<sequence length="197" mass="21357">MSSIPDDSWEYFLRNDSFTDFPTTSAGNSNTGSDSVDPFAGFEDIDFNTASDLSNINSFVDVSSALMGSNGGYPIYPDYGNNTINQAFIEGYGGYPNFDIGYANTGNFDLGQFYGTQIWNTIPSMAQSSMHRSQCNDLGMGSIAGTVEWQHNLDTQLAQGVHEAHSCLTSPGLVALETEAHPDRQLAEPIAVSFFLD</sequence>
<dbReference type="AlphaFoldDB" id="A0A0D2BX94"/>
<name>A0A0D2BX94_9EURO</name>